<sequence>MTLGFMTEGKISTDALSISSDSFGARYVSFRSFEQFDNAFSQTDLGMVIWPGGTMAEKNPERFGFEHHGLYNSEGTNGKPDLEDMMQYCVEKNLSLTVVLPTARYADDHDLLREHLSGFLDDLYSGEYGALPKSLTFEVGNEYYAVMGGSDEIESSATYAGIVNVYSDVVLDKEAEYPDASTNVEWHVQLGRSVEATEEILDHLSEDSILMTDAVVHHRFAVTLQASDTSIDDVHASLDAWEEETEALGIDRPSLSLSAYNTASLSRVEAAQSFLATEEGSKYDFEDLDLDGRSNVEFEQHYQEMLDYRPYGLEQGEHILQMFSEYQALGTSSSGVYGWDVTHASRSSYEGTDGHTYLFTPGSVQDMMAESLDGTKVLDWFQENELDNDQAVTTYGFDSEDKLVMFVVAPSDFRGDVFSLDVPLENLGDITEVWGESLRSETPDNWKDLFGVPDLPGVDQTPEAETYALGIRESFSPEVKNGVIQLDFTQPSQIIRLTFARNDDAADEIADWHGGASTDLEAGDSDGSSSALVFRSEEDVLPLIEVDEDEQTDDQDDSHHSGDSGGSDDGGAGFGGLLATVLLGLMGIGI</sequence>
<name>A0ABX2PEB5_9RHOB</name>
<gene>
    <name evidence="2" type="ORF">HJ526_10265</name>
</gene>
<accession>A0ABX2PEB5</accession>
<reference evidence="2 3" key="1">
    <citation type="submission" date="2020-04" db="EMBL/GenBank/DDBJ databases">
        <title>Donghicola sp., a member of the Rhodobacteraceae family isolated from mangrove forest in Thailand.</title>
        <authorList>
            <person name="Charoenyingcharoen P."/>
            <person name="Yukphan P."/>
        </authorList>
    </citation>
    <scope>NUCLEOTIDE SEQUENCE [LARGE SCALE GENOMIC DNA]</scope>
    <source>
        <strain evidence="2 3">C2-DW-16</strain>
    </source>
</reference>
<comment type="caution">
    <text evidence="2">The sequence shown here is derived from an EMBL/GenBank/DDBJ whole genome shotgun (WGS) entry which is preliminary data.</text>
</comment>
<feature type="region of interest" description="Disordered" evidence="1">
    <location>
        <begin position="549"/>
        <end position="571"/>
    </location>
</feature>
<organism evidence="2 3">
    <name type="scientific">Donghicola mangrovi</name>
    <dbReference type="NCBI Taxonomy" id="2729614"/>
    <lineage>
        <taxon>Bacteria</taxon>
        <taxon>Pseudomonadati</taxon>
        <taxon>Pseudomonadota</taxon>
        <taxon>Alphaproteobacteria</taxon>
        <taxon>Rhodobacterales</taxon>
        <taxon>Roseobacteraceae</taxon>
        <taxon>Donghicola</taxon>
    </lineage>
</organism>
<dbReference type="EMBL" id="JABCJD010000004">
    <property type="protein sequence ID" value="NVO27805.1"/>
    <property type="molecule type" value="Genomic_DNA"/>
</dbReference>
<keyword evidence="3" id="KW-1185">Reference proteome</keyword>
<proteinExistence type="predicted"/>
<evidence type="ECO:0000313" key="2">
    <source>
        <dbReference type="EMBL" id="NVO27805.1"/>
    </source>
</evidence>
<protein>
    <submittedName>
        <fullName evidence="2">Uncharacterized protein</fullName>
    </submittedName>
</protein>
<evidence type="ECO:0000313" key="3">
    <source>
        <dbReference type="Proteomes" id="UP000523601"/>
    </source>
</evidence>
<dbReference type="Proteomes" id="UP000523601">
    <property type="component" value="Unassembled WGS sequence"/>
</dbReference>
<evidence type="ECO:0000256" key="1">
    <source>
        <dbReference type="SAM" id="MobiDB-lite"/>
    </source>
</evidence>
<dbReference type="RefSeq" id="WP_176854211.1">
    <property type="nucleotide sequence ID" value="NZ_JABCJD010000004.1"/>
</dbReference>